<evidence type="ECO:0000313" key="3">
    <source>
        <dbReference type="Proteomes" id="UP000240572"/>
    </source>
</evidence>
<organism evidence="2 3">
    <name type="scientific">Taibaiella chishuiensis</name>
    <dbReference type="NCBI Taxonomy" id="1434707"/>
    <lineage>
        <taxon>Bacteria</taxon>
        <taxon>Pseudomonadati</taxon>
        <taxon>Bacteroidota</taxon>
        <taxon>Chitinophagia</taxon>
        <taxon>Chitinophagales</taxon>
        <taxon>Chitinophagaceae</taxon>
        <taxon>Taibaiella</taxon>
    </lineage>
</organism>
<dbReference type="OrthoDB" id="9773293at2"/>
<dbReference type="PRINTS" id="PR00111">
    <property type="entry name" value="ABHYDROLASE"/>
</dbReference>
<evidence type="ECO:0000259" key="1">
    <source>
        <dbReference type="Pfam" id="PF00561"/>
    </source>
</evidence>
<dbReference type="InterPro" id="IPR000073">
    <property type="entry name" value="AB_hydrolase_1"/>
</dbReference>
<feature type="domain" description="AB hydrolase-1" evidence="1">
    <location>
        <begin position="27"/>
        <end position="264"/>
    </location>
</feature>
<proteinExistence type="predicted"/>
<dbReference type="PANTHER" id="PTHR43798:SF33">
    <property type="entry name" value="HYDROLASE, PUTATIVE (AFU_ORTHOLOGUE AFUA_2G14860)-RELATED"/>
    <property type="match status" value="1"/>
</dbReference>
<dbReference type="Gene3D" id="3.40.50.1820">
    <property type="entry name" value="alpha/beta hydrolase"/>
    <property type="match status" value="1"/>
</dbReference>
<dbReference type="SUPFAM" id="SSF53474">
    <property type="entry name" value="alpha/beta-Hydrolases"/>
    <property type="match status" value="1"/>
</dbReference>
<gene>
    <name evidence="2" type="ORF">B0I18_11439</name>
</gene>
<sequence length="284" mass="32145">MPYTDHFITTNRINLHFIEYNPQKNKPVLILMHGLTANAHAFDGLISRGLAQHFRVISPDLRGRGHSEKPVFKYGLKHHAKDIIGMMDQLGIEKAFIGGHSFGGLLSVYLANHFPDRIEKLVILDAAAEMNAKVPEMLMPILKRLDRIFPSFEHYIDYAKAAPQNNFWEEEMKTYYRADVRTLPDGSVRSYSSLDKMIKVAIGVANQPWRSLFSDVRQPALLINGPDIYNMGEPILPDFKARESASLLPDGHYVRVDGNHQTMLYGDGATQIVDAILRFAGNER</sequence>
<dbReference type="Pfam" id="PF00561">
    <property type="entry name" value="Abhydrolase_1"/>
    <property type="match status" value="1"/>
</dbReference>
<dbReference type="InterPro" id="IPR050266">
    <property type="entry name" value="AB_hydrolase_sf"/>
</dbReference>
<dbReference type="GO" id="GO:0046464">
    <property type="term" value="P:acylglycerol catabolic process"/>
    <property type="evidence" value="ECO:0007669"/>
    <property type="project" value="TreeGrafter"/>
</dbReference>
<accession>A0A2P8CV44</accession>
<dbReference type="PANTHER" id="PTHR43798">
    <property type="entry name" value="MONOACYLGLYCEROL LIPASE"/>
    <property type="match status" value="1"/>
</dbReference>
<dbReference type="GO" id="GO:0047372">
    <property type="term" value="F:monoacylglycerol lipase activity"/>
    <property type="evidence" value="ECO:0007669"/>
    <property type="project" value="TreeGrafter"/>
</dbReference>
<reference evidence="2 3" key="1">
    <citation type="submission" date="2018-03" db="EMBL/GenBank/DDBJ databases">
        <title>Genomic Encyclopedia of Type Strains, Phase III (KMG-III): the genomes of soil and plant-associated and newly described type strains.</title>
        <authorList>
            <person name="Whitman W."/>
        </authorList>
    </citation>
    <scope>NUCLEOTIDE SEQUENCE [LARGE SCALE GENOMIC DNA]</scope>
    <source>
        <strain evidence="2 3">CGMCC 1.12700</strain>
    </source>
</reference>
<protein>
    <submittedName>
        <fullName evidence="2">Pimeloyl-ACP methyl ester carboxylesterase</fullName>
    </submittedName>
</protein>
<dbReference type="AlphaFoldDB" id="A0A2P8CV44"/>
<comment type="caution">
    <text evidence="2">The sequence shown here is derived from an EMBL/GenBank/DDBJ whole genome shotgun (WGS) entry which is preliminary data.</text>
</comment>
<dbReference type="InterPro" id="IPR029058">
    <property type="entry name" value="AB_hydrolase_fold"/>
</dbReference>
<dbReference type="InterPro" id="IPR000639">
    <property type="entry name" value="Epox_hydrolase-like"/>
</dbReference>
<dbReference type="PRINTS" id="PR00412">
    <property type="entry name" value="EPOXHYDRLASE"/>
</dbReference>
<dbReference type="GO" id="GO:0016020">
    <property type="term" value="C:membrane"/>
    <property type="evidence" value="ECO:0007669"/>
    <property type="project" value="TreeGrafter"/>
</dbReference>
<dbReference type="RefSeq" id="WP_106525186.1">
    <property type="nucleotide sequence ID" value="NZ_PYGD01000014.1"/>
</dbReference>
<evidence type="ECO:0000313" key="2">
    <source>
        <dbReference type="EMBL" id="PSK88827.1"/>
    </source>
</evidence>
<dbReference type="Proteomes" id="UP000240572">
    <property type="component" value="Unassembled WGS sequence"/>
</dbReference>
<keyword evidence="3" id="KW-1185">Reference proteome</keyword>
<name>A0A2P8CV44_9BACT</name>
<dbReference type="EMBL" id="PYGD01000014">
    <property type="protein sequence ID" value="PSK88827.1"/>
    <property type="molecule type" value="Genomic_DNA"/>
</dbReference>